<dbReference type="Gene3D" id="3.40.630.30">
    <property type="match status" value="1"/>
</dbReference>
<dbReference type="InterPro" id="IPR045039">
    <property type="entry name" value="NSI-like"/>
</dbReference>
<evidence type="ECO:0000259" key="3">
    <source>
        <dbReference type="PROSITE" id="PS51186"/>
    </source>
</evidence>
<keyword evidence="1 4" id="KW-0808">Transferase</keyword>
<dbReference type="AlphaFoldDB" id="A0A430A6D3"/>
<dbReference type="Pfam" id="PF13508">
    <property type="entry name" value="Acetyltransf_7"/>
    <property type="match status" value="1"/>
</dbReference>
<dbReference type="RefSeq" id="WP_126832132.1">
    <property type="nucleotide sequence ID" value="NZ_CBCRYB010000009.1"/>
</dbReference>
<dbReference type="PANTHER" id="PTHR43626">
    <property type="entry name" value="ACYL-COA N-ACYLTRANSFERASE"/>
    <property type="match status" value="1"/>
</dbReference>
<dbReference type="PROSITE" id="PS51186">
    <property type="entry name" value="GNAT"/>
    <property type="match status" value="1"/>
</dbReference>
<dbReference type="CDD" id="cd04301">
    <property type="entry name" value="NAT_SF"/>
    <property type="match status" value="1"/>
</dbReference>
<dbReference type="InterPro" id="IPR016181">
    <property type="entry name" value="Acyl_CoA_acyltransferase"/>
</dbReference>
<reference evidence="4 5" key="1">
    <citation type="submission" date="2017-05" db="EMBL/GenBank/DDBJ databases">
        <title>Vagococcus spp. assemblies.</title>
        <authorList>
            <person name="Gulvik C.A."/>
        </authorList>
    </citation>
    <scope>NUCLEOTIDE SEQUENCE [LARGE SCALE GENOMIC DNA]</scope>
    <source>
        <strain evidence="4 5">CCUG 41755</strain>
    </source>
</reference>
<keyword evidence="5" id="KW-1185">Reference proteome</keyword>
<sequence>MIYYQSNAVLTPNQLDTLYSSVGYTTYTEDLDKLTRALTKSLIVITAWHNTTPVGLIRAVGDGETILYIQDILVHPSNQNKGIGTQLLTDVLDAYPDVEQLVLLTGKTLALSNFYDSLGFTPFDNGGESITLYQLN</sequence>
<dbReference type="EMBL" id="NGJY01000003">
    <property type="protein sequence ID" value="RSU02457.1"/>
    <property type="molecule type" value="Genomic_DNA"/>
</dbReference>
<dbReference type="GO" id="GO:0008080">
    <property type="term" value="F:N-acetyltransferase activity"/>
    <property type="evidence" value="ECO:0007669"/>
    <property type="project" value="InterPro"/>
</dbReference>
<dbReference type="OrthoDB" id="9775804at2"/>
<name>A0A430A6D3_9ENTE</name>
<protein>
    <submittedName>
        <fullName evidence="4">GNAT family N-acetyltransferase</fullName>
    </submittedName>
</protein>
<dbReference type="PANTHER" id="PTHR43626:SF4">
    <property type="entry name" value="GCN5-RELATED N-ACETYLTRANSFERASE 2, CHLOROPLASTIC"/>
    <property type="match status" value="1"/>
</dbReference>
<evidence type="ECO:0000313" key="5">
    <source>
        <dbReference type="Proteomes" id="UP000287101"/>
    </source>
</evidence>
<dbReference type="GO" id="GO:0005737">
    <property type="term" value="C:cytoplasm"/>
    <property type="evidence" value="ECO:0007669"/>
    <property type="project" value="TreeGrafter"/>
</dbReference>
<organism evidence="4 5">
    <name type="scientific">Vagococcus fessus</name>
    <dbReference type="NCBI Taxonomy" id="120370"/>
    <lineage>
        <taxon>Bacteria</taxon>
        <taxon>Bacillati</taxon>
        <taxon>Bacillota</taxon>
        <taxon>Bacilli</taxon>
        <taxon>Lactobacillales</taxon>
        <taxon>Enterococcaceae</taxon>
        <taxon>Vagococcus</taxon>
    </lineage>
</organism>
<dbReference type="SUPFAM" id="SSF55729">
    <property type="entry name" value="Acyl-CoA N-acyltransferases (Nat)"/>
    <property type="match status" value="1"/>
</dbReference>
<evidence type="ECO:0000256" key="1">
    <source>
        <dbReference type="ARBA" id="ARBA00022679"/>
    </source>
</evidence>
<comment type="caution">
    <text evidence="4">The sequence shown here is derived from an EMBL/GenBank/DDBJ whole genome shotgun (WGS) entry which is preliminary data.</text>
</comment>
<accession>A0A430A6D3</accession>
<feature type="domain" description="N-acetyltransferase" evidence="3">
    <location>
        <begin position="5"/>
        <end position="136"/>
    </location>
</feature>
<gene>
    <name evidence="4" type="ORF">CBF31_08800</name>
</gene>
<keyword evidence="2" id="KW-0012">Acyltransferase</keyword>
<evidence type="ECO:0000256" key="2">
    <source>
        <dbReference type="ARBA" id="ARBA00023315"/>
    </source>
</evidence>
<dbReference type="InterPro" id="IPR000182">
    <property type="entry name" value="GNAT_dom"/>
</dbReference>
<dbReference type="Proteomes" id="UP000287101">
    <property type="component" value="Unassembled WGS sequence"/>
</dbReference>
<evidence type="ECO:0000313" key="4">
    <source>
        <dbReference type="EMBL" id="RSU02457.1"/>
    </source>
</evidence>
<proteinExistence type="predicted"/>